<dbReference type="Gene3D" id="3.30.160.60">
    <property type="entry name" value="Classic Zinc Finger"/>
    <property type="match status" value="1"/>
</dbReference>
<accession>A0A183LZX1</accession>
<organism evidence="1 2">
    <name type="scientific">Schistosoma margrebowiei</name>
    <dbReference type="NCBI Taxonomy" id="48269"/>
    <lineage>
        <taxon>Eukaryota</taxon>
        <taxon>Metazoa</taxon>
        <taxon>Spiralia</taxon>
        <taxon>Lophotrochozoa</taxon>
        <taxon>Platyhelminthes</taxon>
        <taxon>Trematoda</taxon>
        <taxon>Digenea</taxon>
        <taxon>Strigeidida</taxon>
        <taxon>Schistosomatoidea</taxon>
        <taxon>Schistosomatidae</taxon>
        <taxon>Schistosoma</taxon>
    </lineage>
</organism>
<reference evidence="1 2" key="1">
    <citation type="submission" date="2018-11" db="EMBL/GenBank/DDBJ databases">
        <authorList>
            <consortium name="Pathogen Informatics"/>
        </authorList>
    </citation>
    <scope>NUCLEOTIDE SEQUENCE [LARGE SCALE GENOMIC DNA]</scope>
    <source>
        <strain evidence="1 2">Zambia</strain>
    </source>
</reference>
<dbReference type="EMBL" id="UZAI01004380">
    <property type="protein sequence ID" value="VDO85941.1"/>
    <property type="molecule type" value="Genomic_DNA"/>
</dbReference>
<gene>
    <name evidence="1" type="ORF">SMRZ_LOCUS9346</name>
</gene>
<dbReference type="Proteomes" id="UP000277204">
    <property type="component" value="Unassembled WGS sequence"/>
</dbReference>
<keyword evidence="2" id="KW-1185">Reference proteome</keyword>
<dbReference type="AlphaFoldDB" id="A0A183LZX1"/>
<evidence type="ECO:0000313" key="1">
    <source>
        <dbReference type="EMBL" id="VDO85941.1"/>
    </source>
</evidence>
<name>A0A183LZX1_9TREM</name>
<proteinExistence type="predicted"/>
<protein>
    <submittedName>
        <fullName evidence="1">Uncharacterized protein</fullName>
    </submittedName>
</protein>
<evidence type="ECO:0000313" key="2">
    <source>
        <dbReference type="Proteomes" id="UP000277204"/>
    </source>
</evidence>
<sequence length="160" mass="18480">MDNSMDDNNITNSQIIDMTETTTMKTTTINYTNPIESTVINITDNNCNNNIGISFQHSRNINNEKTNDDDHNIKADNVDNDDDDDCNDDQSKTVIHILRCKHCNFESILRTRFDRHLPCSQQMDTYQLYTCSICFTSSTSKLIMDEHRRVHHLNTSKVSL</sequence>
<dbReference type="STRING" id="48269.A0A183LZX1"/>